<evidence type="ECO:0000313" key="3">
    <source>
        <dbReference type="Proteomes" id="UP000306236"/>
    </source>
</evidence>
<name>A0A4S5BS27_9BURK</name>
<dbReference type="Proteomes" id="UP000306236">
    <property type="component" value="Unassembled WGS sequence"/>
</dbReference>
<keyword evidence="3" id="KW-1185">Reference proteome</keyword>
<evidence type="ECO:0008006" key="4">
    <source>
        <dbReference type="Google" id="ProtNLM"/>
    </source>
</evidence>
<dbReference type="RefSeq" id="WP_136405213.1">
    <property type="nucleotide sequence ID" value="NZ_SSWX01000003.1"/>
</dbReference>
<keyword evidence="1" id="KW-0472">Membrane</keyword>
<dbReference type="PANTHER" id="PTHR38684:SF1">
    <property type="entry name" value="PROTEIN AMPE"/>
    <property type="match status" value="1"/>
</dbReference>
<accession>A0A4S5BS27</accession>
<feature type="transmembrane region" description="Helical" evidence="1">
    <location>
        <begin position="316"/>
        <end position="334"/>
    </location>
</feature>
<organism evidence="2 3">
    <name type="scientific">Lampropedia aestuarii</name>
    <dbReference type="NCBI Taxonomy" id="2562762"/>
    <lineage>
        <taxon>Bacteria</taxon>
        <taxon>Pseudomonadati</taxon>
        <taxon>Pseudomonadota</taxon>
        <taxon>Betaproteobacteria</taxon>
        <taxon>Burkholderiales</taxon>
        <taxon>Comamonadaceae</taxon>
        <taxon>Lampropedia</taxon>
    </lineage>
</organism>
<dbReference type="AlphaFoldDB" id="A0A4S5BS27"/>
<comment type="caution">
    <text evidence="2">The sequence shown here is derived from an EMBL/GenBank/DDBJ whole genome shotgun (WGS) entry which is preliminary data.</text>
</comment>
<keyword evidence="1" id="KW-0812">Transmembrane</keyword>
<evidence type="ECO:0000256" key="1">
    <source>
        <dbReference type="SAM" id="Phobius"/>
    </source>
</evidence>
<dbReference type="EMBL" id="SSWX01000003">
    <property type="protein sequence ID" value="THJ35614.1"/>
    <property type="molecule type" value="Genomic_DNA"/>
</dbReference>
<protein>
    <recommendedName>
        <fullName evidence="4">Cobalamin biosynthesis protein CobD</fullName>
    </recommendedName>
</protein>
<dbReference type="InterPro" id="IPR052966">
    <property type="entry name" value="Beta-lactamase_Reg"/>
</dbReference>
<dbReference type="GO" id="GO:0046677">
    <property type="term" value="P:response to antibiotic"/>
    <property type="evidence" value="ECO:0007669"/>
    <property type="project" value="TreeGrafter"/>
</dbReference>
<feature type="transmembrane region" description="Helical" evidence="1">
    <location>
        <begin position="76"/>
        <end position="95"/>
    </location>
</feature>
<feature type="transmembrane region" description="Helical" evidence="1">
    <location>
        <begin position="48"/>
        <end position="69"/>
    </location>
</feature>
<proteinExistence type="predicted"/>
<reference evidence="2 3" key="1">
    <citation type="submission" date="2019-04" db="EMBL/GenBank/DDBJ databases">
        <title>Lampropedia sp YIM MLB12 draf genome.</title>
        <authorList>
            <person name="Wang Y.-X."/>
        </authorList>
    </citation>
    <scope>NUCLEOTIDE SEQUENCE [LARGE SCALE GENOMIC DNA]</scope>
    <source>
        <strain evidence="2 3">YIM MLB12</strain>
    </source>
</reference>
<keyword evidence="1" id="KW-1133">Transmembrane helix</keyword>
<dbReference type="OrthoDB" id="8533534at2"/>
<dbReference type="PANTHER" id="PTHR38684">
    <property type="entry name" value="PROTEIN AMPE"/>
    <property type="match status" value="1"/>
</dbReference>
<sequence length="338" mass="37646">MSFFALFFALLLDQFRPLQPHHRLYGMMRAGAHRLRQQLDADTPAQAWLVWALVVAVPAVLVWLVYWLLDHFLGGFFAFLCTLLVLYTCLDFRAFGLHFTEVRNAVNTGDMEQAGEALGLWSDALERRQQESEPTPAQSGRELAVGTIKTSLEHMHRYVFGVFASFLLLAALGFGPMGAVLFRSACYAYRFWAERGSDNLAWPDCPSPALADVARSGWQVVNWLPARISAVMFALVGRYDEAIGAWRAYSASRPGDADALVLASAVSSMGMPQSMVQQVVDWQPDSEPFEEPPLSEDEQRELAEAAAGMLHTLATMIWRVLVLWLFVCLLAGLIDAVI</sequence>
<feature type="transmembrane region" description="Helical" evidence="1">
    <location>
        <begin position="158"/>
        <end position="182"/>
    </location>
</feature>
<dbReference type="GO" id="GO:0005886">
    <property type="term" value="C:plasma membrane"/>
    <property type="evidence" value="ECO:0007669"/>
    <property type="project" value="TreeGrafter"/>
</dbReference>
<evidence type="ECO:0000313" key="2">
    <source>
        <dbReference type="EMBL" id="THJ35614.1"/>
    </source>
</evidence>
<gene>
    <name evidence="2" type="ORF">E8K88_03230</name>
</gene>